<reference evidence="2 3" key="1">
    <citation type="submission" date="2020-12" db="EMBL/GenBank/DDBJ databases">
        <title>Bacterial novel species Pedobacter sp. SD-b isolated from soil.</title>
        <authorList>
            <person name="Jung H.-Y."/>
        </authorList>
    </citation>
    <scope>NUCLEOTIDE SEQUENCE [LARGE SCALE GENOMIC DNA]</scope>
    <source>
        <strain evidence="2 3">SD-b</strain>
    </source>
</reference>
<gene>
    <name evidence="2" type="ORF">I5M32_07940</name>
</gene>
<dbReference type="Proteomes" id="UP000660024">
    <property type="component" value="Unassembled WGS sequence"/>
</dbReference>
<dbReference type="RefSeq" id="WP_200585680.1">
    <property type="nucleotide sequence ID" value="NZ_JAEHFY010000009.1"/>
</dbReference>
<dbReference type="PANTHER" id="PTHR30296">
    <property type="entry name" value="UNCHARACTERIZED PROTEIN YKGE"/>
    <property type="match status" value="1"/>
</dbReference>
<protein>
    <submittedName>
        <fullName evidence="2">(Fe-S)-binding protein</fullName>
    </submittedName>
</protein>
<name>A0ABS1BJ22_9SPHI</name>
<sequence>MKVALFIPCYVDQFYPKAAIATLQLLEKYGCEVTYPKNQTCCGQPMANSGFEHLTGGCDHNFVDNFKGFDYIVAPSGSCVLHIKDHLHDDRFPAEAKKIRDTTYELITFLTDVLKVEKLRASFPHKVGIHQSCHGLRGLKLAQMSELNAPPFSKPVHLLNMVNDIEIIHLERVDECCGFGGTFCVAEEAVSVKMGVDRVADHVLHGAEYITGVDMSCLMHMEGLLNRDKSTVKVIHIAEILNGGVQ</sequence>
<feature type="domain" description="Cysteine-rich" evidence="1">
    <location>
        <begin position="127"/>
        <end position="221"/>
    </location>
</feature>
<dbReference type="InterPro" id="IPR004017">
    <property type="entry name" value="Cys_rich_dom"/>
</dbReference>
<feature type="domain" description="Cysteine-rich" evidence="1">
    <location>
        <begin position="3"/>
        <end position="84"/>
    </location>
</feature>
<evidence type="ECO:0000313" key="3">
    <source>
        <dbReference type="Proteomes" id="UP000660024"/>
    </source>
</evidence>
<dbReference type="PANTHER" id="PTHR30296:SF0">
    <property type="entry name" value="LACTATE UTILIZATION PROTEIN A"/>
    <property type="match status" value="1"/>
</dbReference>
<organism evidence="2 3">
    <name type="scientific">Pedobacter segetis</name>
    <dbReference type="NCBI Taxonomy" id="2793069"/>
    <lineage>
        <taxon>Bacteria</taxon>
        <taxon>Pseudomonadati</taxon>
        <taxon>Bacteroidota</taxon>
        <taxon>Sphingobacteriia</taxon>
        <taxon>Sphingobacteriales</taxon>
        <taxon>Sphingobacteriaceae</taxon>
        <taxon>Pedobacter</taxon>
    </lineage>
</organism>
<accession>A0ABS1BJ22</accession>
<dbReference type="Pfam" id="PF02754">
    <property type="entry name" value="CCG"/>
    <property type="match status" value="2"/>
</dbReference>
<evidence type="ECO:0000313" key="2">
    <source>
        <dbReference type="EMBL" id="MBK0382888.1"/>
    </source>
</evidence>
<dbReference type="EMBL" id="JAEHFY010000009">
    <property type="protein sequence ID" value="MBK0382888.1"/>
    <property type="molecule type" value="Genomic_DNA"/>
</dbReference>
<proteinExistence type="predicted"/>
<comment type="caution">
    <text evidence="2">The sequence shown here is derived from an EMBL/GenBank/DDBJ whole genome shotgun (WGS) entry which is preliminary data.</text>
</comment>
<keyword evidence="3" id="KW-1185">Reference proteome</keyword>
<evidence type="ECO:0000259" key="1">
    <source>
        <dbReference type="Pfam" id="PF02754"/>
    </source>
</evidence>